<sequence>MEALLHLPRSDAILMTIALEPSNIQAQFDARQQSLRARFDAESQALQQELDHEHQALRLQLEELGYHETRITGNVTADVRDDSSRTVDAVTTINVEPVAVLPQPASDHSDAEADASFSNVLRDALRRLSPFPEYARFCDTYLGLELTLCQACLERLPRTETLPAPCGDTYCTGCMTTLFENAIRDEAMYPPRSTLSTARPGSNEPKVGELLPGEAELGGLGRHLGLWSTVALIVGRIIGTGIFSTPSSIVSSVGSVGAAFMLWLLGLASCLSGLCIWLELGCMIPRSGGEKVYLEAAFKRPKLLATTFFAWQAIILGFTASGSIVFASYVIKAAGRTATEWEKRGIALAVVTVICAAHTVVPRWAVRGMNGLVIVKLVVLVFIVVAGWAVLGGAAKDRIPHPTASFHDAFAGTTSSGYLWATALFKVLNSYAGWSNAAYVLNEVKNPVRTLKIAGPLGLGICGVLYMMANVSYFAAATPKEVAASKLTVAALFMNKVFGTAAEKAISVLIAISAFGNVMTVTFAQARVNQELAKEGVIPFPRFWASSWPAGAPGAGLLLHWIPSAIIIVAIPFGDAYNFILDVEGYPGSVINFFVVVGFFWLRYAEPGLDRPFRCWLPVAAFYMVVQAFLMVAPFLRPPGGKGDTSLPYWLYPVVGIVVLTVSVLYWVVWRKLLPFLGRYRLEADHEKLADGTAVVVWRRVKRT</sequence>
<dbReference type="Pfam" id="PF13520">
    <property type="entry name" value="AA_permease_2"/>
    <property type="match status" value="1"/>
</dbReference>
<dbReference type="Proteomes" id="UP000729357">
    <property type="component" value="Unassembled WGS sequence"/>
</dbReference>
<feature type="transmembrane region" description="Helical" evidence="5">
    <location>
        <begin position="585"/>
        <end position="604"/>
    </location>
</feature>
<feature type="transmembrane region" description="Helical" evidence="5">
    <location>
        <begin position="547"/>
        <end position="573"/>
    </location>
</feature>
<comment type="subcellular location">
    <subcellularLocation>
        <location evidence="1">Membrane</location>
        <topology evidence="1">Multi-pass membrane protein</topology>
    </subcellularLocation>
</comment>
<dbReference type="InterPro" id="IPR002293">
    <property type="entry name" value="AA/rel_permease1"/>
</dbReference>
<keyword evidence="7" id="KW-1185">Reference proteome</keyword>
<dbReference type="GO" id="GO:0015179">
    <property type="term" value="F:L-amino acid transmembrane transporter activity"/>
    <property type="evidence" value="ECO:0007669"/>
    <property type="project" value="TreeGrafter"/>
</dbReference>
<name>A0A9P8JRH2_AURME</name>
<comment type="caution">
    <text evidence="6">The sequence shown here is derived from an EMBL/GenBank/DDBJ whole genome shotgun (WGS) entry which is preliminary data.</text>
</comment>
<evidence type="ECO:0000313" key="7">
    <source>
        <dbReference type="Proteomes" id="UP000729357"/>
    </source>
</evidence>
<dbReference type="AlphaFoldDB" id="A0A9P8JRH2"/>
<dbReference type="InterPro" id="IPR050598">
    <property type="entry name" value="AminoAcid_Transporter"/>
</dbReference>
<feature type="transmembrane region" description="Helical" evidence="5">
    <location>
        <begin position="649"/>
        <end position="669"/>
    </location>
</feature>
<reference evidence="6" key="1">
    <citation type="journal article" date="2021" name="J Fungi (Basel)">
        <title>Virulence traits and population genomics of the black yeast Aureobasidium melanogenum.</title>
        <authorList>
            <person name="Cernosa A."/>
            <person name="Sun X."/>
            <person name="Gostincar C."/>
            <person name="Fang C."/>
            <person name="Gunde-Cimerman N."/>
            <person name="Song Z."/>
        </authorList>
    </citation>
    <scope>NUCLEOTIDE SEQUENCE</scope>
    <source>
        <strain evidence="6">EXF-9298</strain>
    </source>
</reference>
<dbReference type="GO" id="GO:0016020">
    <property type="term" value="C:membrane"/>
    <property type="evidence" value="ECO:0007669"/>
    <property type="project" value="UniProtKB-SubCell"/>
</dbReference>
<dbReference type="Gene3D" id="1.20.1740.10">
    <property type="entry name" value="Amino acid/polyamine transporter I"/>
    <property type="match status" value="1"/>
</dbReference>
<keyword evidence="4 5" id="KW-0472">Membrane</keyword>
<feature type="transmembrane region" description="Helical" evidence="5">
    <location>
        <begin position="256"/>
        <end position="282"/>
    </location>
</feature>
<keyword evidence="3 5" id="KW-1133">Transmembrane helix</keyword>
<evidence type="ECO:0000256" key="3">
    <source>
        <dbReference type="ARBA" id="ARBA00022989"/>
    </source>
</evidence>
<dbReference type="SUPFAM" id="SSF57850">
    <property type="entry name" value="RING/U-box"/>
    <property type="match status" value="1"/>
</dbReference>
<feature type="transmembrane region" description="Helical" evidence="5">
    <location>
        <begin position="505"/>
        <end position="526"/>
    </location>
</feature>
<evidence type="ECO:0000256" key="5">
    <source>
        <dbReference type="SAM" id="Phobius"/>
    </source>
</evidence>
<feature type="transmembrane region" description="Helical" evidence="5">
    <location>
        <begin position="373"/>
        <end position="391"/>
    </location>
</feature>
<feature type="non-terminal residue" evidence="6">
    <location>
        <position position="704"/>
    </location>
</feature>
<protein>
    <submittedName>
        <fullName evidence="6">High affinity methionine permease</fullName>
    </submittedName>
</protein>
<dbReference type="PANTHER" id="PTHR11785:SF382">
    <property type="entry name" value="LOW-AFFINITY METHIONINE PERMEASE"/>
    <property type="match status" value="1"/>
</dbReference>
<evidence type="ECO:0000256" key="4">
    <source>
        <dbReference type="ARBA" id="ARBA00023136"/>
    </source>
</evidence>
<feature type="transmembrane region" description="Helical" evidence="5">
    <location>
        <begin position="224"/>
        <end position="244"/>
    </location>
</feature>
<gene>
    <name evidence="6" type="ORF">KCU98_g12026</name>
</gene>
<evidence type="ECO:0000256" key="1">
    <source>
        <dbReference type="ARBA" id="ARBA00004141"/>
    </source>
</evidence>
<feature type="transmembrane region" description="Helical" evidence="5">
    <location>
        <begin position="453"/>
        <end position="476"/>
    </location>
</feature>
<organism evidence="6 7">
    <name type="scientific">Aureobasidium melanogenum</name>
    <name type="common">Aureobasidium pullulans var. melanogenum</name>
    <dbReference type="NCBI Taxonomy" id="46634"/>
    <lineage>
        <taxon>Eukaryota</taxon>
        <taxon>Fungi</taxon>
        <taxon>Dikarya</taxon>
        <taxon>Ascomycota</taxon>
        <taxon>Pezizomycotina</taxon>
        <taxon>Dothideomycetes</taxon>
        <taxon>Dothideomycetidae</taxon>
        <taxon>Dothideales</taxon>
        <taxon>Saccotheciaceae</taxon>
        <taxon>Aureobasidium</taxon>
    </lineage>
</organism>
<dbReference type="FunFam" id="1.20.1740.10:FF:000025">
    <property type="entry name" value="High-affinity methionine permease"/>
    <property type="match status" value="1"/>
</dbReference>
<dbReference type="PANTHER" id="PTHR11785">
    <property type="entry name" value="AMINO ACID TRANSPORTER"/>
    <property type="match status" value="1"/>
</dbReference>
<feature type="transmembrane region" description="Helical" evidence="5">
    <location>
        <begin position="346"/>
        <end position="366"/>
    </location>
</feature>
<keyword evidence="2 5" id="KW-0812">Transmembrane</keyword>
<reference evidence="6" key="2">
    <citation type="submission" date="2021-08" db="EMBL/GenBank/DDBJ databases">
        <authorList>
            <person name="Gostincar C."/>
            <person name="Sun X."/>
            <person name="Song Z."/>
            <person name="Gunde-Cimerman N."/>
        </authorList>
    </citation>
    <scope>NUCLEOTIDE SEQUENCE</scope>
    <source>
        <strain evidence="6">EXF-9298</strain>
    </source>
</reference>
<feature type="transmembrane region" description="Helical" evidence="5">
    <location>
        <begin position="616"/>
        <end position="637"/>
    </location>
</feature>
<proteinExistence type="predicted"/>
<evidence type="ECO:0000256" key="2">
    <source>
        <dbReference type="ARBA" id="ARBA00022692"/>
    </source>
</evidence>
<accession>A0A9P8JRH2</accession>
<dbReference type="EMBL" id="JAHFXS010002009">
    <property type="protein sequence ID" value="KAG9974388.1"/>
    <property type="molecule type" value="Genomic_DNA"/>
</dbReference>
<evidence type="ECO:0000313" key="6">
    <source>
        <dbReference type="EMBL" id="KAG9974388.1"/>
    </source>
</evidence>
<feature type="transmembrane region" description="Helical" evidence="5">
    <location>
        <begin position="303"/>
        <end position="326"/>
    </location>
</feature>